<dbReference type="GeneID" id="36837653"/>
<reference evidence="3 4" key="1">
    <citation type="submission" date="2018-05" db="EMBL/GenBank/DDBJ databases">
        <title>Complete Genome Sequences of Extremely Thermoacidophilic, Metal-Mobilizing Type-Strain Members of the Archaeal Family Sulfolobaceae: Acidianus brierleyi DSM-1651T, Acidianus sulfidivorans DSM-18786T, Metallosphaera hakonensis DSM-7519T, and Metallosphaera prunae DSM-10039T.</title>
        <authorList>
            <person name="Counts J.A."/>
            <person name="Kelly R.M."/>
        </authorList>
    </citation>
    <scope>NUCLEOTIDE SEQUENCE [LARGE SCALE GENOMIC DNA]</scope>
    <source>
        <strain evidence="3 4">JP7</strain>
    </source>
</reference>
<evidence type="ECO:0000259" key="1">
    <source>
        <dbReference type="Pfam" id="PF04289"/>
    </source>
</evidence>
<dbReference type="Pfam" id="PF20766">
    <property type="entry name" value="DUF447_C"/>
    <property type="match status" value="1"/>
</dbReference>
<gene>
    <name evidence="3" type="ORF">DFR86_06750</name>
</gene>
<name>A0A2U9IMM8_9CREN</name>
<dbReference type="RefSeq" id="WP_110380171.1">
    <property type="nucleotide sequence ID" value="NZ_CP029288.2"/>
</dbReference>
<dbReference type="KEGG" id="asul:DFR86_06750"/>
<dbReference type="Proteomes" id="UP000248410">
    <property type="component" value="Chromosome"/>
</dbReference>
<dbReference type="SUPFAM" id="SSF50475">
    <property type="entry name" value="FMN-binding split barrel"/>
    <property type="match status" value="1"/>
</dbReference>
<proteinExistence type="predicted"/>
<dbReference type="InterPro" id="IPR007386">
    <property type="entry name" value="DUF447_N"/>
</dbReference>
<dbReference type="Pfam" id="PF04289">
    <property type="entry name" value="DUF447_N"/>
    <property type="match status" value="1"/>
</dbReference>
<dbReference type="Gene3D" id="2.30.110.10">
    <property type="entry name" value="Electron Transport, Fmn-binding Protein, Chain A"/>
    <property type="match status" value="1"/>
</dbReference>
<feature type="domain" description="DUF447" evidence="2">
    <location>
        <begin position="134"/>
        <end position="183"/>
    </location>
</feature>
<sequence length="198" mass="22945">MSFTEIIKSIFPHDGIYESIMGTRDRNKKYNLSPIGIIINDSDIKAKIYKNTSTFINISEYPFCSINIIRDPELFYYTLFNKKINYNIQYGLPKIGTNVLFGLCDTIENTTSYIIVKIKVFDYIIEPEITTAFSRGDSLFIDLLVHLTRLDILQGNELNELIKIISYEIKTIRRISPNLDSILNEIKSYIESKGFKLE</sequence>
<keyword evidence="4" id="KW-1185">Reference proteome</keyword>
<dbReference type="Gene3D" id="1.20.58.290">
    <property type="entry name" value="Hypothetical membrane protein ta0354_69_121"/>
    <property type="match status" value="1"/>
</dbReference>
<evidence type="ECO:0000259" key="2">
    <source>
        <dbReference type="Pfam" id="PF20766"/>
    </source>
</evidence>
<evidence type="ECO:0000313" key="3">
    <source>
        <dbReference type="EMBL" id="AWR97281.1"/>
    </source>
</evidence>
<feature type="domain" description="DUF447" evidence="1">
    <location>
        <begin position="17"/>
        <end position="122"/>
    </location>
</feature>
<protein>
    <submittedName>
        <fullName evidence="3">DUF447 domain-containing protein</fullName>
    </submittedName>
</protein>
<dbReference type="InterPro" id="IPR049288">
    <property type="entry name" value="DUF447_C"/>
</dbReference>
<dbReference type="AlphaFoldDB" id="A0A2U9IMM8"/>
<evidence type="ECO:0000313" key="4">
    <source>
        <dbReference type="Proteomes" id="UP000248410"/>
    </source>
</evidence>
<organism evidence="3 4">
    <name type="scientific">Acidianus sulfidivorans JP7</name>
    <dbReference type="NCBI Taxonomy" id="619593"/>
    <lineage>
        <taxon>Archaea</taxon>
        <taxon>Thermoproteota</taxon>
        <taxon>Thermoprotei</taxon>
        <taxon>Sulfolobales</taxon>
        <taxon>Sulfolobaceae</taxon>
        <taxon>Acidianus</taxon>
    </lineage>
</organism>
<dbReference type="InterPro" id="IPR012349">
    <property type="entry name" value="Split_barrel_FMN-bd"/>
</dbReference>
<dbReference type="EMBL" id="CP029288">
    <property type="protein sequence ID" value="AWR97281.1"/>
    <property type="molecule type" value="Genomic_DNA"/>
</dbReference>
<accession>A0A2U9IMM8</accession>
<dbReference type="OrthoDB" id="146030at2157"/>